<name>A0A1I8BSU5_MELHA</name>
<feature type="compositionally biased region" description="Polar residues" evidence="1">
    <location>
        <begin position="47"/>
        <end position="93"/>
    </location>
</feature>
<dbReference type="AlphaFoldDB" id="A0A1I8BSU5"/>
<protein>
    <submittedName>
        <fullName evidence="3">MH1 domain-containing protein</fullName>
    </submittedName>
</protein>
<evidence type="ECO:0000313" key="3">
    <source>
        <dbReference type="WBParaSite" id="MhA1_Contig48.frz3.gene18"/>
    </source>
</evidence>
<proteinExistence type="predicted"/>
<keyword evidence="2" id="KW-1185">Reference proteome</keyword>
<sequence>MAHMYSPNGLSPPAAPPRPPLPNSFPSGNAALPPKPKSPQPAPRRSFSQISPPSIYYSQNGNNSDENTWIANQNNKDNNFGENSQPPRPNRNNVGIKIWGVWAQGNGRELDLKNN</sequence>
<feature type="compositionally biased region" description="Pro residues" evidence="1">
    <location>
        <begin position="13"/>
        <end position="23"/>
    </location>
</feature>
<feature type="region of interest" description="Disordered" evidence="1">
    <location>
        <begin position="1"/>
        <end position="93"/>
    </location>
</feature>
<dbReference type="Proteomes" id="UP000095281">
    <property type="component" value="Unplaced"/>
</dbReference>
<accession>A0A1I8BSU5</accession>
<dbReference type="WBParaSite" id="MhA1_Contig48.frz3.gene18">
    <property type="protein sequence ID" value="MhA1_Contig48.frz3.gene18"/>
    <property type="gene ID" value="MhA1_Contig48.frz3.gene18"/>
</dbReference>
<feature type="compositionally biased region" description="Low complexity" evidence="1">
    <location>
        <begin position="1"/>
        <end position="12"/>
    </location>
</feature>
<evidence type="ECO:0000256" key="1">
    <source>
        <dbReference type="SAM" id="MobiDB-lite"/>
    </source>
</evidence>
<feature type="compositionally biased region" description="Pro residues" evidence="1">
    <location>
        <begin position="33"/>
        <end position="42"/>
    </location>
</feature>
<reference evidence="3" key="1">
    <citation type="submission" date="2016-11" db="UniProtKB">
        <authorList>
            <consortium name="WormBaseParasite"/>
        </authorList>
    </citation>
    <scope>IDENTIFICATION</scope>
</reference>
<organism evidence="2 3">
    <name type="scientific">Meloidogyne hapla</name>
    <name type="common">Root-knot nematode worm</name>
    <dbReference type="NCBI Taxonomy" id="6305"/>
    <lineage>
        <taxon>Eukaryota</taxon>
        <taxon>Metazoa</taxon>
        <taxon>Ecdysozoa</taxon>
        <taxon>Nematoda</taxon>
        <taxon>Chromadorea</taxon>
        <taxon>Rhabditida</taxon>
        <taxon>Tylenchina</taxon>
        <taxon>Tylenchomorpha</taxon>
        <taxon>Tylenchoidea</taxon>
        <taxon>Meloidogynidae</taxon>
        <taxon>Meloidogyninae</taxon>
        <taxon>Meloidogyne</taxon>
    </lineage>
</organism>
<evidence type="ECO:0000313" key="2">
    <source>
        <dbReference type="Proteomes" id="UP000095281"/>
    </source>
</evidence>